<feature type="region of interest" description="Disordered" evidence="6">
    <location>
        <begin position="369"/>
        <end position="961"/>
    </location>
</feature>
<feature type="coiled-coil region" evidence="5">
    <location>
        <begin position="246"/>
        <end position="273"/>
    </location>
</feature>
<accession>A0ABM0K231</accession>
<dbReference type="InterPro" id="IPR019359">
    <property type="entry name" value="CCDC85"/>
</dbReference>
<feature type="compositionally biased region" description="Pro residues" evidence="6">
    <location>
        <begin position="551"/>
        <end position="560"/>
    </location>
</feature>
<name>A0ABM0K231_APLCA</name>
<dbReference type="PANTHER" id="PTHR13546">
    <property type="entry name" value="RE60986P"/>
    <property type="match status" value="1"/>
</dbReference>
<feature type="region of interest" description="Disordered" evidence="6">
    <location>
        <begin position="289"/>
        <end position="313"/>
    </location>
</feature>
<feature type="compositionally biased region" description="Polar residues" evidence="6">
    <location>
        <begin position="38"/>
        <end position="48"/>
    </location>
</feature>
<sequence>MDWDNQRPSAPSTPSSMSSQSTGNSNPAPRSEKIPTLKQISPSPSVSALSKLNDDDLRKKGLEDLLRILRRVEGDYKSLMAEHGNVVKDVNRRFQIFVLETRSLKDVNQKLQDDNQELRDLCCFLDDDRQRGRKLAREWQRFGRYTASVMRSEVAVYQEKLRELEERQSELVTENMELKELCLYLDQERVRMTGDRDEGDGSSNGTVTGHEDGIVAMDTTGSVTPTPSVTPLNNFSLTPSSTVSYIKELELKVHKLEEEKKSLALRIDRNTAEGVDGAVGMNNADDISVLHPGQSVHAPASPSNQRSSMSGKPEAVVHAMKVLQVHEELEKVPVEEENLDDSEKAIVREMCNVVWRKLGDVGDVGSFNESSDSLLDPPFVPDSPIKPNTSVMSAPGGGVSHGQAHSHSVSQPLPQMASTPLAAYSRAGHPEPASAGAAAQPMDAQPQHKPQERPPHQHQQHPFRPPQEVGQGQPHLPLQNPPGPHPSHPAARGREPHTPTSQPHSFPQPPPPRPGDLDVRGGRQDPAVTERERYIAENEMNFRYSMENPHHPPPPPPPPTWREEDRRNPDQKFPPYYPSDNRARPNQQQQQPSYPGHPQATQMHPQQPARTPPHHGDGPGYPHHPDRPVDMGARDPNHPDRAVVMGARDPNPAPSYHHQGPRDHAPARHQERQPAQPPPPVVPRAHDQQQQQRHPSSSQGYPHPGAPPLKHGGEGNNPGPGRYPQQPAGQGRNNPPPPFSHQPVRLLDAPGVHRHNTATSESGHGLHKMMNQPQRKDDPGPPPLSQPRPRSRGENRYEDRHSAERDQKPNHPTSRSMSSASSSTPSAHAASGHPQGQSMPPPPVSSHPSGGGQGIAGFRAYPPPQSKPGAPPPSWRGGAGGTEMRAAPGGGGGYPPGPAASGGGGYPQGQMGVGGGGGYGPGPTPRPGYGNAPVQGRAGGNPKRFQEQEWRQTYLDDSDTL</sequence>
<evidence type="ECO:0000256" key="5">
    <source>
        <dbReference type="SAM" id="Coils"/>
    </source>
</evidence>
<feature type="coiled-coil region" evidence="5">
    <location>
        <begin position="147"/>
        <end position="181"/>
    </location>
</feature>
<keyword evidence="3" id="KW-0965">Cell junction</keyword>
<comment type="subcellular location">
    <subcellularLocation>
        <location evidence="1">Cell junction</location>
        <location evidence="1">Adherens junction</location>
    </subcellularLocation>
</comment>
<evidence type="ECO:0000256" key="6">
    <source>
        <dbReference type="SAM" id="MobiDB-lite"/>
    </source>
</evidence>
<evidence type="ECO:0000256" key="1">
    <source>
        <dbReference type="ARBA" id="ARBA00004536"/>
    </source>
</evidence>
<evidence type="ECO:0000256" key="4">
    <source>
        <dbReference type="ARBA" id="ARBA00023054"/>
    </source>
</evidence>
<feature type="compositionally biased region" description="Basic and acidic residues" evidence="6">
    <location>
        <begin position="660"/>
        <end position="672"/>
    </location>
</feature>
<dbReference type="PANTHER" id="PTHR13546:SF15">
    <property type="entry name" value="CCDC85"/>
    <property type="match status" value="1"/>
</dbReference>
<feature type="compositionally biased region" description="Basic and acidic residues" evidence="6">
    <location>
        <begin position="561"/>
        <end position="570"/>
    </location>
</feature>
<dbReference type="GeneID" id="101847899"/>
<organism evidence="7 8">
    <name type="scientific">Aplysia californica</name>
    <name type="common">California sea hare</name>
    <dbReference type="NCBI Taxonomy" id="6500"/>
    <lineage>
        <taxon>Eukaryota</taxon>
        <taxon>Metazoa</taxon>
        <taxon>Spiralia</taxon>
        <taxon>Lophotrochozoa</taxon>
        <taxon>Mollusca</taxon>
        <taxon>Gastropoda</taxon>
        <taxon>Heterobranchia</taxon>
        <taxon>Euthyneura</taxon>
        <taxon>Tectipleura</taxon>
        <taxon>Aplysiida</taxon>
        <taxon>Aplysioidea</taxon>
        <taxon>Aplysiidae</taxon>
        <taxon>Aplysia</taxon>
    </lineage>
</organism>
<keyword evidence="4 5" id="KW-0175">Coiled coil</keyword>
<evidence type="ECO:0000313" key="7">
    <source>
        <dbReference type="Proteomes" id="UP000694888"/>
    </source>
</evidence>
<feature type="coiled-coil region" evidence="5">
    <location>
        <begin position="62"/>
        <end position="121"/>
    </location>
</feature>
<feature type="compositionally biased region" description="Polar residues" evidence="6">
    <location>
        <begin position="403"/>
        <end position="418"/>
    </location>
</feature>
<reference evidence="8" key="1">
    <citation type="submission" date="2025-08" db="UniProtKB">
        <authorList>
            <consortium name="RefSeq"/>
        </authorList>
    </citation>
    <scope>IDENTIFICATION</scope>
</reference>
<dbReference type="Proteomes" id="UP000694888">
    <property type="component" value="Unplaced"/>
</dbReference>
<dbReference type="Pfam" id="PF10226">
    <property type="entry name" value="CCDC85"/>
    <property type="match status" value="1"/>
</dbReference>
<feature type="compositionally biased region" description="Pro residues" evidence="6">
    <location>
        <begin position="861"/>
        <end position="874"/>
    </location>
</feature>
<proteinExistence type="inferred from homology"/>
<feature type="compositionally biased region" description="Gly residues" evidence="6">
    <location>
        <begin position="888"/>
        <end position="921"/>
    </location>
</feature>
<feature type="compositionally biased region" description="Low complexity" evidence="6">
    <location>
        <begin position="8"/>
        <end position="27"/>
    </location>
</feature>
<feature type="compositionally biased region" description="Polar residues" evidence="6">
    <location>
        <begin position="301"/>
        <end position="310"/>
    </location>
</feature>
<keyword evidence="7" id="KW-1185">Reference proteome</keyword>
<protein>
    <submittedName>
        <fullName evidence="8">Trithorax group protein osa isoform X1</fullName>
    </submittedName>
</protein>
<evidence type="ECO:0000256" key="3">
    <source>
        <dbReference type="ARBA" id="ARBA00022949"/>
    </source>
</evidence>
<dbReference type="RefSeq" id="XP_005106933.1">
    <property type="nucleotide sequence ID" value="XM_005106876.3"/>
</dbReference>
<feature type="compositionally biased region" description="Basic and acidic residues" evidence="6">
    <location>
        <begin position="515"/>
        <end position="536"/>
    </location>
</feature>
<evidence type="ECO:0000313" key="8">
    <source>
        <dbReference type="RefSeq" id="XP_005106933.1"/>
    </source>
</evidence>
<feature type="compositionally biased region" description="Polar residues" evidence="6">
    <location>
        <begin position="599"/>
        <end position="609"/>
    </location>
</feature>
<feature type="compositionally biased region" description="Low complexity" evidence="6">
    <location>
        <begin position="814"/>
        <end position="831"/>
    </location>
</feature>
<evidence type="ECO:0000256" key="2">
    <source>
        <dbReference type="ARBA" id="ARBA00009052"/>
    </source>
</evidence>
<feature type="compositionally biased region" description="Basic and acidic residues" evidence="6">
    <location>
        <begin position="791"/>
        <end position="809"/>
    </location>
</feature>
<comment type="similarity">
    <text evidence="2">Belongs to the CCDC85 family.</text>
</comment>
<feature type="region of interest" description="Disordered" evidence="6">
    <location>
        <begin position="1"/>
        <end position="48"/>
    </location>
</feature>
<gene>
    <name evidence="8" type="primary">LOC101847899</name>
</gene>
<feature type="compositionally biased region" description="Basic and acidic residues" evidence="6">
    <location>
        <begin position="623"/>
        <end position="641"/>
    </location>
</feature>